<dbReference type="AlphaFoldDB" id="A0A1H1S824"/>
<keyword evidence="6" id="KW-0145">Chemotaxis</keyword>
<feature type="region of interest" description="Disordered" evidence="10">
    <location>
        <begin position="1"/>
        <end position="24"/>
    </location>
</feature>
<gene>
    <name evidence="12" type="ORF">SAMN04488570_1886</name>
</gene>
<keyword evidence="12" id="KW-0969">Cilium</keyword>
<dbReference type="GO" id="GO:0009425">
    <property type="term" value="C:bacterial-type flagellum basal body"/>
    <property type="evidence" value="ECO:0007669"/>
    <property type="project" value="UniProtKB-SubCell"/>
</dbReference>
<dbReference type="PANTHER" id="PTHR30034:SF6">
    <property type="entry name" value="YOP PROTEINS TRANSLOCATION PROTEIN Q"/>
    <property type="match status" value="1"/>
</dbReference>
<comment type="subcellular location">
    <subcellularLocation>
        <location evidence="1">Bacterial flagellum basal body</location>
    </subcellularLocation>
    <subcellularLocation>
        <location evidence="2">Cell membrane</location>
        <topology evidence="2">Peripheral membrane protein</topology>
    </subcellularLocation>
</comment>
<evidence type="ECO:0000313" key="13">
    <source>
        <dbReference type="Proteomes" id="UP000198859"/>
    </source>
</evidence>
<accession>A0A1H1S824</accession>
<evidence type="ECO:0000256" key="2">
    <source>
        <dbReference type="ARBA" id="ARBA00004202"/>
    </source>
</evidence>
<keyword evidence="7" id="KW-0283">Flagellar rotation</keyword>
<proteinExistence type="inferred from homology"/>
<dbReference type="InterPro" id="IPR001543">
    <property type="entry name" value="FliN-like_C"/>
</dbReference>
<evidence type="ECO:0000256" key="5">
    <source>
        <dbReference type="ARBA" id="ARBA00022475"/>
    </source>
</evidence>
<dbReference type="CDD" id="cd17908">
    <property type="entry name" value="FliM"/>
    <property type="match status" value="1"/>
</dbReference>
<evidence type="ECO:0000256" key="3">
    <source>
        <dbReference type="ARBA" id="ARBA00011049"/>
    </source>
</evidence>
<sequence>MTSSAPGVRSPHATRRQGRTGERPVAAYDFRRPIQLSREHARALQLAFDEFARQAGAVFSSTLRRVSQVSADLVEQRTYAEYAASVPSSTCLTLFRAEPLPGLGVLEIPTSAAMTCVDHMLGGAGGPQPDRPLSDIEESVFSGLTSRLLTGLTASLQEIVPLEPEVTGVEYNPQFAQVGAPSDTVVVAVLHLRLDAAEFRFTVCLPFSGLLPFLRTAVAPAPVSERERADRARSEVLLREQFDTIPVEVGVRFRPTTISPDVLDDLCVGDVIRLGHPSGAPLDVVTDATSFAHATAGTKGTRLAALIVAASLEDR</sequence>
<dbReference type="STRING" id="642780.SAMN04488570_1886"/>
<keyword evidence="12" id="KW-0282">Flagellum</keyword>
<keyword evidence="12" id="KW-0966">Cell projection</keyword>
<dbReference type="SUPFAM" id="SSF101801">
    <property type="entry name" value="Surface presentation of antigens (SPOA)"/>
    <property type="match status" value="1"/>
</dbReference>
<dbReference type="PRINTS" id="PR00955">
    <property type="entry name" value="FLGMOTORFLIM"/>
</dbReference>
<evidence type="ECO:0000313" key="12">
    <source>
        <dbReference type="EMBL" id="SDS44071.1"/>
    </source>
</evidence>
<dbReference type="EMBL" id="LT629757">
    <property type="protein sequence ID" value="SDS44071.1"/>
    <property type="molecule type" value="Genomic_DNA"/>
</dbReference>
<name>A0A1H1S824_9ACTN</name>
<evidence type="ECO:0000256" key="7">
    <source>
        <dbReference type="ARBA" id="ARBA00022779"/>
    </source>
</evidence>
<dbReference type="Pfam" id="PF02154">
    <property type="entry name" value="FliM"/>
    <property type="match status" value="1"/>
</dbReference>
<dbReference type="GO" id="GO:0003774">
    <property type="term" value="F:cytoskeletal motor activity"/>
    <property type="evidence" value="ECO:0007669"/>
    <property type="project" value="InterPro"/>
</dbReference>
<dbReference type="GO" id="GO:0050918">
    <property type="term" value="P:positive chemotaxis"/>
    <property type="evidence" value="ECO:0007669"/>
    <property type="project" value="TreeGrafter"/>
</dbReference>
<reference evidence="13" key="1">
    <citation type="submission" date="2016-10" db="EMBL/GenBank/DDBJ databases">
        <authorList>
            <person name="Varghese N."/>
            <person name="Submissions S."/>
        </authorList>
    </citation>
    <scope>NUCLEOTIDE SEQUENCE [LARGE SCALE GENOMIC DNA]</scope>
    <source>
        <strain evidence="13">DSM 22127</strain>
    </source>
</reference>
<evidence type="ECO:0000256" key="10">
    <source>
        <dbReference type="SAM" id="MobiDB-lite"/>
    </source>
</evidence>
<dbReference type="GO" id="GO:0005886">
    <property type="term" value="C:plasma membrane"/>
    <property type="evidence" value="ECO:0007669"/>
    <property type="project" value="UniProtKB-SubCell"/>
</dbReference>
<dbReference type="PIRSF" id="PIRSF002888">
    <property type="entry name" value="FliM"/>
    <property type="match status" value="1"/>
</dbReference>
<evidence type="ECO:0000256" key="8">
    <source>
        <dbReference type="ARBA" id="ARBA00023136"/>
    </source>
</evidence>
<dbReference type="Pfam" id="PF01052">
    <property type="entry name" value="FliMN_C"/>
    <property type="match status" value="1"/>
</dbReference>
<evidence type="ECO:0000256" key="6">
    <source>
        <dbReference type="ARBA" id="ARBA00022500"/>
    </source>
</evidence>
<keyword evidence="9" id="KW-0975">Bacterial flagellum</keyword>
<dbReference type="InterPro" id="IPR028976">
    <property type="entry name" value="CheC-like_sf"/>
</dbReference>
<dbReference type="GO" id="GO:0071978">
    <property type="term" value="P:bacterial-type flagellum-dependent swarming motility"/>
    <property type="evidence" value="ECO:0007669"/>
    <property type="project" value="TreeGrafter"/>
</dbReference>
<evidence type="ECO:0000256" key="9">
    <source>
        <dbReference type="ARBA" id="ARBA00023143"/>
    </source>
</evidence>
<dbReference type="Gene3D" id="3.40.1550.10">
    <property type="entry name" value="CheC-like"/>
    <property type="match status" value="1"/>
</dbReference>
<dbReference type="RefSeq" id="WP_091728800.1">
    <property type="nucleotide sequence ID" value="NZ_LT629757.1"/>
</dbReference>
<comment type="similarity">
    <text evidence="3">Belongs to the FliM family.</text>
</comment>
<dbReference type="PANTHER" id="PTHR30034">
    <property type="entry name" value="FLAGELLAR MOTOR SWITCH PROTEIN FLIM"/>
    <property type="match status" value="1"/>
</dbReference>
<keyword evidence="8" id="KW-0472">Membrane</keyword>
<dbReference type="Proteomes" id="UP000198859">
    <property type="component" value="Chromosome I"/>
</dbReference>
<organism evidence="12 13">
    <name type="scientific">Nocardioides scoriae</name>
    <dbReference type="NCBI Taxonomy" id="642780"/>
    <lineage>
        <taxon>Bacteria</taxon>
        <taxon>Bacillati</taxon>
        <taxon>Actinomycetota</taxon>
        <taxon>Actinomycetes</taxon>
        <taxon>Propionibacteriales</taxon>
        <taxon>Nocardioidaceae</taxon>
        <taxon>Nocardioides</taxon>
    </lineage>
</organism>
<keyword evidence="13" id="KW-1185">Reference proteome</keyword>
<dbReference type="InterPro" id="IPR001689">
    <property type="entry name" value="Flag_FliM"/>
</dbReference>
<dbReference type="Gene3D" id="2.30.330.10">
    <property type="entry name" value="SpoA-like"/>
    <property type="match status" value="1"/>
</dbReference>
<keyword evidence="5" id="KW-1003">Cell membrane</keyword>
<evidence type="ECO:0000259" key="11">
    <source>
        <dbReference type="Pfam" id="PF01052"/>
    </source>
</evidence>
<evidence type="ECO:0000256" key="1">
    <source>
        <dbReference type="ARBA" id="ARBA00004117"/>
    </source>
</evidence>
<dbReference type="OrthoDB" id="5241113at2"/>
<feature type="domain" description="Flagellar motor switch protein FliN-like C-terminal" evidence="11">
    <location>
        <begin position="241"/>
        <end position="307"/>
    </location>
</feature>
<protein>
    <recommendedName>
        <fullName evidence="4">Flagellar motor switch protein FliM</fullName>
    </recommendedName>
</protein>
<dbReference type="InterPro" id="IPR036429">
    <property type="entry name" value="SpoA-like_sf"/>
</dbReference>
<evidence type="ECO:0000256" key="4">
    <source>
        <dbReference type="ARBA" id="ARBA00021898"/>
    </source>
</evidence>
<dbReference type="SUPFAM" id="SSF103039">
    <property type="entry name" value="CheC-like"/>
    <property type="match status" value="1"/>
</dbReference>